<sequence>MKQHFLIFIWLFTLNNVNRTYSQQSLDCKVVLEPHSQKLVVHQKIIYKNQYPYPINKLIFNDWNHSYSNRQTPLGKKLSDQFVRNFHLSNKNERGETFLNSIKVNNTIVSPLRIPDKIDLFSIDIPSLKPNDFVEIQLDYELKIPNSKFTRWGVNKDDFYLKDCFLLVNKQINSNTAVLYSNENTEDATYESIDEMIFSFELPNQYKISSNLDPIDSKTFKSKNLKEYQFIIEKDKTFETISNDNMTIVTNLDSKNINDIQKFLVIDRIINYFQKHLGKSKTNKFLISQVDYDRNPFYGLNQLPNILSPFPNSFLYELKFLKIYSQNFLKSNLNIDWRKDHYLLDAIQLYYLINYIEEYYPNINLAGTLNRFKILRGYELISAKFNEQYYHAYLMMARKTLDQALNTPKNNLSKFNEQIALKYKAGLIFKYLENYLEDQSLEKSIQEFITINHQQFCTSTDFEKILKKNAQKNIDWFFNELIPSKEFVDYHFGKIKNNNNQIELEIKKNQNSNIPFTLSGYKNKEKIFQKWIIPNFEKDTTLIFNRKELDQFIINENIFFPELNKKNNYKTTPFFKTNRPFRFTFFRDLEDSKRNQIFYYPNIDYNVYDGVLLSLIFNNESFIARPFNYEISPSYSFNAQSFTGSGFVGYSLNKPSNHNFQTRFTLSSSYYHYIQNASYFRIIPALTFRFRNLDITKNEYKSLSFRHVFVNKEFSPLSKDTLSPLRYSVFNARYSFGNNETAKGYYVSNQIQIGNEFAKYISEISYRKLFENNYQIGFRFYGGLFLYKNTNSSYYDFGLDRPKDYLFDYSFYGRSEKSGFFSQQIIIAEGGFKSKFNNPYANQWLTALNITSSLWKWIQLYGDIGLYKNKYHDPNFVYDTGIHFNIVPDYFEIYCPIYSKNGWEIGQKNYTEKIRFQFTINPKTLLGIFNRKWF</sequence>
<name>A0A246G9G6_9FLAO</name>
<reference evidence="1 2" key="1">
    <citation type="journal article" date="2017" name="Infect. Genet. Evol.">
        <title>Comparative genome analysis of fish pathogen Flavobacterium columnare reveals extensive sequence diversity within the species.</title>
        <authorList>
            <person name="Kayansamruaj P."/>
            <person name="Dong H.T."/>
            <person name="Hirono I."/>
            <person name="Kondo H."/>
            <person name="Senapin S."/>
            <person name="Rodkhum C."/>
        </authorList>
    </citation>
    <scope>NUCLEOTIDE SEQUENCE [LARGE SCALE GENOMIC DNA]</scope>
    <source>
        <strain evidence="1 2">1214</strain>
    </source>
</reference>
<dbReference type="EMBL" id="MTCY01000029">
    <property type="protein sequence ID" value="OWP76244.1"/>
    <property type="molecule type" value="Genomic_DNA"/>
</dbReference>
<keyword evidence="1" id="KW-0378">Hydrolase</keyword>
<accession>A0A246G9G6</accession>
<dbReference type="InterPro" id="IPR027268">
    <property type="entry name" value="Peptidase_M4/M1_CTD_sf"/>
</dbReference>
<proteinExistence type="predicted"/>
<dbReference type="GO" id="GO:0004177">
    <property type="term" value="F:aminopeptidase activity"/>
    <property type="evidence" value="ECO:0007669"/>
    <property type="project" value="UniProtKB-KW"/>
</dbReference>
<protein>
    <submittedName>
        <fullName evidence="1">Aminopeptidase</fullName>
    </submittedName>
</protein>
<evidence type="ECO:0000313" key="2">
    <source>
        <dbReference type="Proteomes" id="UP000198034"/>
    </source>
</evidence>
<evidence type="ECO:0000313" key="1">
    <source>
        <dbReference type="EMBL" id="OWP76244.1"/>
    </source>
</evidence>
<dbReference type="Gene3D" id="1.10.390.10">
    <property type="entry name" value="Neutral Protease Domain 2"/>
    <property type="match status" value="1"/>
</dbReference>
<dbReference type="Proteomes" id="UP000198034">
    <property type="component" value="Unassembled WGS sequence"/>
</dbReference>
<dbReference type="AlphaFoldDB" id="A0A246G9G6"/>
<keyword evidence="1" id="KW-0645">Protease</keyword>
<gene>
    <name evidence="1" type="ORF">BWK62_10230</name>
</gene>
<organism evidence="1 2">
    <name type="scientific">Flavobacterium columnare</name>
    <dbReference type="NCBI Taxonomy" id="996"/>
    <lineage>
        <taxon>Bacteria</taxon>
        <taxon>Pseudomonadati</taxon>
        <taxon>Bacteroidota</taxon>
        <taxon>Flavobacteriia</taxon>
        <taxon>Flavobacteriales</taxon>
        <taxon>Flavobacteriaceae</taxon>
        <taxon>Flavobacterium</taxon>
    </lineage>
</organism>
<keyword evidence="1" id="KW-0031">Aminopeptidase</keyword>
<comment type="caution">
    <text evidence="1">The sequence shown here is derived from an EMBL/GenBank/DDBJ whole genome shotgun (WGS) entry which is preliminary data.</text>
</comment>